<dbReference type="EMBL" id="GBXI01004309">
    <property type="protein sequence ID" value="JAD09983.1"/>
    <property type="molecule type" value="Transcribed_RNA"/>
</dbReference>
<dbReference type="FunFam" id="3.70.10.10:FF:000005">
    <property type="entry name" value="Cell cycle checkpoint control protein"/>
    <property type="match status" value="1"/>
</dbReference>
<dbReference type="GO" id="GO:0030896">
    <property type="term" value="C:checkpoint clamp complex"/>
    <property type="evidence" value="ECO:0007669"/>
    <property type="project" value="InterPro"/>
</dbReference>
<dbReference type="OrthoDB" id="60092at2759"/>
<evidence type="ECO:0000256" key="1">
    <source>
        <dbReference type="ARBA" id="ARBA00004123"/>
    </source>
</evidence>
<dbReference type="InterPro" id="IPR046938">
    <property type="entry name" value="DNA_clamp_sf"/>
</dbReference>
<comment type="function">
    <text evidence="9">Component of the 9-1-1 cell-cycle checkpoint response complex that plays a major role in DNA repair. The 9-1-1 complex is recruited to DNA lesion upon damage by the RAD17-replication factor C (RFC) clamp loader complex. Acts then as a sliding clamp platform on DNA for several proteins involved in long-patch base excision repair (LP-BER). The 9-1-1 complex stimulates DNA polymerase beta (POLB) activity by increasing its affinity for the 3'-OH end of the primer-template and stabilizes POLB to those sites where LP-BER proceeds; endonuclease FEN1 cleavage activity on substrates with double, nick, or gap flaps of distinct sequences and lengths; and DNA ligase I (LIG1) on long-patch base excision repair substrates. The 9-1-1 complex is necessary for the recruitment of RHNO1 to sites of double-stranded breaks (DSB) occurring during the S phase. RAD9A possesses 3'-&gt;5' double stranded DNA exonuclease activity.</text>
</comment>
<accession>A0A0A1XHJ5</accession>
<dbReference type="SUPFAM" id="SSF55979">
    <property type="entry name" value="DNA clamp"/>
    <property type="match status" value="1"/>
</dbReference>
<sequence length="438" mass="49529">MKCTLDGGNTKVFAKAVQSLSKFGGDLFIEADGDGMQLRTLNPTKSAVGTYRFSRSFFDCYEVQQNEESYCKLDMRACLTVFRNTKQVERCDMALLCDRTKFQIQLKCQHETLKNTFISVDDEENITAEMTPENSCNTICGSHKIFTEISNNFNPAEEEITLEAQDKKINIKNYVEGSRVNEKFMRSQLQLNADEFESYKIENETSITFCLKEFRAFLMFAEALNECLSLQFDDAGSPVFVCISHRDEINCLLIMSTLSPEEVSFYDNCQESEVQECTTSKTNQKRRLKSSKVPNQCKTIRREAEQKCIAEDTTLSNSSSLFAFENSSSKRSYPSSVAIPRNCDAAATTSNLNESILLLPEVSEETNRMQMLDSNVDSALLVSEGLDNEENDDCIPDSPKREGRTNLRSIFSRCFQSTYVPMEPSTSGQIFALDSDPE</sequence>
<keyword evidence="4" id="KW-0540">Nuclease</keyword>
<dbReference type="GO" id="GO:0004527">
    <property type="term" value="F:exonuclease activity"/>
    <property type="evidence" value="ECO:0007669"/>
    <property type="project" value="UniProtKB-KW"/>
</dbReference>
<protein>
    <recommendedName>
        <fullName evidence="10">Cell cycle checkpoint control protein RAD9A</fullName>
    </recommendedName>
    <alternativeName>
        <fullName evidence="11">DNA repair exonuclease rad9 homolog A</fullName>
    </alternativeName>
</protein>
<evidence type="ECO:0000256" key="4">
    <source>
        <dbReference type="ARBA" id="ARBA00022722"/>
    </source>
</evidence>
<name>A0A0A1XHJ5_ZEUCU</name>
<reference evidence="12" key="1">
    <citation type="submission" date="2014-11" db="EMBL/GenBank/DDBJ databases">
        <authorList>
            <person name="Geib S."/>
        </authorList>
    </citation>
    <scope>NUCLEOTIDE SEQUENCE</scope>
</reference>
<evidence type="ECO:0000256" key="6">
    <source>
        <dbReference type="ARBA" id="ARBA00022801"/>
    </source>
</evidence>
<reference evidence="12" key="2">
    <citation type="journal article" date="2015" name="Gigascience">
        <title>Reconstructing a comprehensive transcriptome assembly of a white-pupal translocated strain of the pest fruit fly Bactrocera cucurbitae.</title>
        <authorList>
            <person name="Sim S.B."/>
            <person name="Calla B."/>
            <person name="Hall B."/>
            <person name="DeRego T."/>
            <person name="Geib S.M."/>
        </authorList>
    </citation>
    <scope>NUCLEOTIDE SEQUENCE</scope>
</reference>
<evidence type="ECO:0000256" key="11">
    <source>
        <dbReference type="ARBA" id="ARBA00079896"/>
    </source>
</evidence>
<dbReference type="InterPro" id="IPR007268">
    <property type="entry name" value="Rad9/Ddc1"/>
</dbReference>
<evidence type="ECO:0000256" key="7">
    <source>
        <dbReference type="ARBA" id="ARBA00022839"/>
    </source>
</evidence>
<dbReference type="PANTHER" id="PTHR15237:SF0">
    <property type="entry name" value="CELL CYCLE CHECKPOINT CONTROL PROTEIN"/>
    <property type="match status" value="1"/>
</dbReference>
<keyword evidence="5" id="KW-0227">DNA damage</keyword>
<keyword evidence="3" id="KW-0597">Phosphoprotein</keyword>
<dbReference type="GO" id="GO:0006281">
    <property type="term" value="P:DNA repair"/>
    <property type="evidence" value="ECO:0007669"/>
    <property type="project" value="TreeGrafter"/>
</dbReference>
<dbReference type="GO" id="GO:0031573">
    <property type="term" value="P:mitotic intra-S DNA damage checkpoint signaling"/>
    <property type="evidence" value="ECO:0007669"/>
    <property type="project" value="TreeGrafter"/>
</dbReference>
<evidence type="ECO:0000256" key="10">
    <source>
        <dbReference type="ARBA" id="ARBA00069752"/>
    </source>
</evidence>
<evidence type="ECO:0000313" key="12">
    <source>
        <dbReference type="EMBL" id="JAD09983.1"/>
    </source>
</evidence>
<dbReference type="Gene3D" id="3.70.10.10">
    <property type="match status" value="1"/>
</dbReference>
<evidence type="ECO:0000256" key="3">
    <source>
        <dbReference type="ARBA" id="ARBA00022553"/>
    </source>
</evidence>
<dbReference type="GO" id="GO:0000076">
    <property type="term" value="P:DNA replication checkpoint signaling"/>
    <property type="evidence" value="ECO:0007669"/>
    <property type="project" value="TreeGrafter"/>
</dbReference>
<evidence type="ECO:0000256" key="5">
    <source>
        <dbReference type="ARBA" id="ARBA00022763"/>
    </source>
</evidence>
<comment type="similarity">
    <text evidence="2">Belongs to the rad9 family.</text>
</comment>
<evidence type="ECO:0000256" key="2">
    <source>
        <dbReference type="ARBA" id="ARBA00008494"/>
    </source>
</evidence>
<proteinExistence type="inferred from homology"/>
<dbReference type="PANTHER" id="PTHR15237">
    <property type="entry name" value="DNA REPAIR PROTEIN RAD9"/>
    <property type="match status" value="1"/>
</dbReference>
<keyword evidence="8" id="KW-0539">Nucleus</keyword>
<keyword evidence="7" id="KW-0269">Exonuclease</keyword>
<organism evidence="12">
    <name type="scientific">Zeugodacus cucurbitae</name>
    <name type="common">Melon fruit fly</name>
    <name type="synonym">Bactrocera cucurbitae</name>
    <dbReference type="NCBI Taxonomy" id="28588"/>
    <lineage>
        <taxon>Eukaryota</taxon>
        <taxon>Metazoa</taxon>
        <taxon>Ecdysozoa</taxon>
        <taxon>Arthropoda</taxon>
        <taxon>Hexapoda</taxon>
        <taxon>Insecta</taxon>
        <taxon>Pterygota</taxon>
        <taxon>Neoptera</taxon>
        <taxon>Endopterygota</taxon>
        <taxon>Diptera</taxon>
        <taxon>Brachycera</taxon>
        <taxon>Muscomorpha</taxon>
        <taxon>Tephritoidea</taxon>
        <taxon>Tephritidae</taxon>
        <taxon>Zeugodacus</taxon>
        <taxon>Zeugodacus</taxon>
    </lineage>
</organism>
<comment type="subcellular location">
    <subcellularLocation>
        <location evidence="1">Nucleus</location>
    </subcellularLocation>
</comment>
<dbReference type="Pfam" id="PF04139">
    <property type="entry name" value="Rad9"/>
    <property type="match status" value="1"/>
</dbReference>
<gene>
    <name evidence="12" type="primary">RAD9A_1</name>
    <name evidence="12" type="ORF">g.46081</name>
</gene>
<dbReference type="AlphaFoldDB" id="A0A0A1XHJ5"/>
<evidence type="ECO:0000256" key="9">
    <source>
        <dbReference type="ARBA" id="ARBA00059283"/>
    </source>
</evidence>
<dbReference type="GO" id="GO:0071479">
    <property type="term" value="P:cellular response to ionizing radiation"/>
    <property type="evidence" value="ECO:0007669"/>
    <property type="project" value="TreeGrafter"/>
</dbReference>
<evidence type="ECO:0000256" key="8">
    <source>
        <dbReference type="ARBA" id="ARBA00023242"/>
    </source>
</evidence>
<keyword evidence="6" id="KW-0378">Hydrolase</keyword>